<dbReference type="CDD" id="cd06464">
    <property type="entry name" value="ACD_sHsps-like"/>
    <property type="match status" value="1"/>
</dbReference>
<evidence type="ECO:0000256" key="2">
    <source>
        <dbReference type="RuleBase" id="RU003616"/>
    </source>
</evidence>
<feature type="domain" description="SHSP" evidence="3">
    <location>
        <begin position="28"/>
        <end position="141"/>
    </location>
</feature>
<dbReference type="SUPFAM" id="SSF49764">
    <property type="entry name" value="HSP20-like chaperones"/>
    <property type="match status" value="1"/>
</dbReference>
<evidence type="ECO:0000313" key="5">
    <source>
        <dbReference type="Proteomes" id="UP001589836"/>
    </source>
</evidence>
<accession>A0ABV6LMP8</accession>
<gene>
    <name evidence="4" type="ORF">ACFFGV_08830</name>
</gene>
<dbReference type="PROSITE" id="PS01031">
    <property type="entry name" value="SHSP"/>
    <property type="match status" value="1"/>
</dbReference>
<name>A0ABV6LMP8_9BACI</name>
<reference evidence="4 5" key="1">
    <citation type="submission" date="2024-09" db="EMBL/GenBank/DDBJ databases">
        <authorList>
            <person name="Sun Q."/>
            <person name="Mori K."/>
        </authorList>
    </citation>
    <scope>NUCLEOTIDE SEQUENCE [LARGE SCALE GENOMIC DNA]</scope>
    <source>
        <strain evidence="4 5">NCAIM B.02529</strain>
    </source>
</reference>
<proteinExistence type="inferred from homology"/>
<dbReference type="InterPro" id="IPR008978">
    <property type="entry name" value="HSP20-like_chaperone"/>
</dbReference>
<dbReference type="RefSeq" id="WP_377346824.1">
    <property type="nucleotide sequence ID" value="NZ_JBHLTP010000005.1"/>
</dbReference>
<dbReference type="InterPro" id="IPR002068">
    <property type="entry name" value="A-crystallin/Hsp20_dom"/>
</dbReference>
<keyword evidence="5" id="KW-1185">Reference proteome</keyword>
<dbReference type="Proteomes" id="UP001589836">
    <property type="component" value="Unassembled WGS sequence"/>
</dbReference>
<sequence length="143" mass="16774">MDPYGNMQDWRKNLDKFFGEDFWGGFEDVIKPKIPQTNLYQSDNEIMLYVNIPGLEDINKVDLYVNYTTLDLRGVIALSPPHHQLMQEEIMQGSFERSIELPFPVRGDKIKATYQSGLLIIQLHRLIQPETNKQRIHIKNLEE</sequence>
<evidence type="ECO:0000256" key="1">
    <source>
        <dbReference type="PROSITE-ProRule" id="PRU00285"/>
    </source>
</evidence>
<evidence type="ECO:0000259" key="3">
    <source>
        <dbReference type="PROSITE" id="PS01031"/>
    </source>
</evidence>
<dbReference type="Pfam" id="PF00011">
    <property type="entry name" value="HSP20"/>
    <property type="match status" value="1"/>
</dbReference>
<protein>
    <submittedName>
        <fullName evidence="4">Hsp20/alpha crystallin family protein</fullName>
    </submittedName>
</protein>
<comment type="similarity">
    <text evidence="1 2">Belongs to the small heat shock protein (HSP20) family.</text>
</comment>
<organism evidence="4 5">
    <name type="scientific">Pontibacillus salicampi</name>
    <dbReference type="NCBI Taxonomy" id="1449801"/>
    <lineage>
        <taxon>Bacteria</taxon>
        <taxon>Bacillati</taxon>
        <taxon>Bacillota</taxon>
        <taxon>Bacilli</taxon>
        <taxon>Bacillales</taxon>
        <taxon>Bacillaceae</taxon>
        <taxon>Pontibacillus</taxon>
    </lineage>
</organism>
<dbReference type="EMBL" id="JBHLTP010000005">
    <property type="protein sequence ID" value="MFC0523689.1"/>
    <property type="molecule type" value="Genomic_DNA"/>
</dbReference>
<comment type="caution">
    <text evidence="4">The sequence shown here is derived from an EMBL/GenBank/DDBJ whole genome shotgun (WGS) entry which is preliminary data.</text>
</comment>
<dbReference type="Gene3D" id="2.60.40.790">
    <property type="match status" value="1"/>
</dbReference>
<evidence type="ECO:0000313" key="4">
    <source>
        <dbReference type="EMBL" id="MFC0523689.1"/>
    </source>
</evidence>